<dbReference type="PANTHER" id="PTHR12128:SF51">
    <property type="entry name" value="BLL4205 PROTEIN"/>
    <property type="match status" value="1"/>
</dbReference>
<keyword evidence="1 2" id="KW-0456">Lyase</keyword>
<gene>
    <name evidence="5" type="ORF">D7318_24970</name>
    <name evidence="4" type="ORF">D7319_25605</name>
</gene>
<proteinExistence type="inferred from homology"/>
<evidence type="ECO:0000313" key="6">
    <source>
        <dbReference type="Proteomes" id="UP000268652"/>
    </source>
</evidence>
<dbReference type="EMBL" id="RBDY01000025">
    <property type="protein sequence ID" value="RKN16899.1"/>
    <property type="molecule type" value="Genomic_DNA"/>
</dbReference>
<evidence type="ECO:0000313" key="5">
    <source>
        <dbReference type="EMBL" id="RKN16899.1"/>
    </source>
</evidence>
<dbReference type="SMART" id="SM01130">
    <property type="entry name" value="DHDPS"/>
    <property type="match status" value="1"/>
</dbReference>
<dbReference type="AlphaFoldDB" id="A0A3A9VWM0"/>
<accession>A0A3A9VWM0</accession>
<dbReference type="PIRSF" id="PIRSF001365">
    <property type="entry name" value="DHDPS"/>
    <property type="match status" value="1"/>
</dbReference>
<dbReference type="InterPro" id="IPR013785">
    <property type="entry name" value="Aldolase_TIM"/>
</dbReference>
<evidence type="ECO:0000313" key="7">
    <source>
        <dbReference type="Proteomes" id="UP000275024"/>
    </source>
</evidence>
<feature type="active site" description="Proton donor/acceptor" evidence="3">
    <location>
        <position position="142"/>
    </location>
</feature>
<name>A0A3A9VWM0_9ACTN</name>
<dbReference type="Proteomes" id="UP000268652">
    <property type="component" value="Unassembled WGS sequence"/>
</dbReference>
<evidence type="ECO:0000313" key="4">
    <source>
        <dbReference type="EMBL" id="RKN05391.1"/>
    </source>
</evidence>
<dbReference type="Gene3D" id="3.20.20.70">
    <property type="entry name" value="Aldolase class I"/>
    <property type="match status" value="1"/>
</dbReference>
<evidence type="ECO:0000256" key="3">
    <source>
        <dbReference type="PIRSR" id="PIRSR001365-1"/>
    </source>
</evidence>
<dbReference type="EMBL" id="RBDX01000027">
    <property type="protein sequence ID" value="RKN05391.1"/>
    <property type="molecule type" value="Genomic_DNA"/>
</dbReference>
<evidence type="ECO:0000256" key="2">
    <source>
        <dbReference type="PIRNR" id="PIRNR001365"/>
    </source>
</evidence>
<dbReference type="OrthoDB" id="9782828at2"/>
<dbReference type="PANTHER" id="PTHR12128">
    <property type="entry name" value="DIHYDRODIPICOLINATE SYNTHASE"/>
    <property type="match status" value="1"/>
</dbReference>
<dbReference type="GO" id="GO:0008840">
    <property type="term" value="F:4-hydroxy-tetrahydrodipicolinate synthase activity"/>
    <property type="evidence" value="ECO:0007669"/>
    <property type="project" value="TreeGrafter"/>
</dbReference>
<dbReference type="SUPFAM" id="SSF51569">
    <property type="entry name" value="Aldolase"/>
    <property type="match status" value="1"/>
</dbReference>
<dbReference type="RefSeq" id="WP_120699451.1">
    <property type="nucleotide sequence ID" value="NZ_RBDX01000027.1"/>
</dbReference>
<comment type="similarity">
    <text evidence="2">Belongs to the DapA family.</text>
</comment>
<dbReference type="InterPro" id="IPR002220">
    <property type="entry name" value="DapA-like"/>
</dbReference>
<organism evidence="4 7">
    <name type="scientific">Streptomyces radicis</name>
    <dbReference type="NCBI Taxonomy" id="1750517"/>
    <lineage>
        <taxon>Bacteria</taxon>
        <taxon>Bacillati</taxon>
        <taxon>Actinomycetota</taxon>
        <taxon>Actinomycetes</taxon>
        <taxon>Kitasatosporales</taxon>
        <taxon>Streptomycetaceae</taxon>
        <taxon>Streptomyces</taxon>
    </lineage>
</organism>
<feature type="active site" description="Schiff-base intermediate with substrate" evidence="3">
    <location>
        <position position="170"/>
    </location>
</feature>
<dbReference type="Pfam" id="PF00701">
    <property type="entry name" value="DHDPS"/>
    <property type="match status" value="1"/>
</dbReference>
<sequence length="313" mass="33086">MRALTSRGLRGIWSPLLLPVTMSEAIDFDRLDSTLETLLSTGVHGVYTNGTASEFHTLTEDEYDRLHELVAARCSAAGMPFQLGASHPSGQISLGRIARAARLRPGAIQVVLPDWLPLRPPEALAALERMAEAADGVPLVLYNPPYAKTRVGPELLARVADALPAVIGLKVPGIAVAKGLTERFAVFVAGHTLAGAHREGAAGSYSNVSCMSPAGAVRWYERMSTDPEAAAELEARLGAFLDEHIAPLAAEGYCDPALDKALCAVGDWSTVGTRVRWPHRSVPDASIPALRAAAWRAVPELLTAPAGGRLPGA</sequence>
<protein>
    <submittedName>
        <fullName evidence="4">Dihydrodipicolinate synthase family protein</fullName>
    </submittedName>
</protein>
<keyword evidence="6" id="KW-1185">Reference proteome</keyword>
<evidence type="ECO:0000256" key="1">
    <source>
        <dbReference type="ARBA" id="ARBA00023239"/>
    </source>
</evidence>
<dbReference type="CDD" id="cd00408">
    <property type="entry name" value="DHDPS-like"/>
    <property type="match status" value="1"/>
</dbReference>
<dbReference type="Proteomes" id="UP000275024">
    <property type="component" value="Unassembled WGS sequence"/>
</dbReference>
<comment type="caution">
    <text evidence="4">The sequence shown here is derived from an EMBL/GenBank/DDBJ whole genome shotgun (WGS) entry which is preliminary data.</text>
</comment>
<reference evidence="6 7" key="1">
    <citation type="submission" date="2018-09" db="EMBL/GenBank/DDBJ databases">
        <title>Streptomyces sp. nov. DS1-2, an endophytic actinomycete isolated from roots of Dendrobium scabrilingue.</title>
        <authorList>
            <person name="Kuncharoen N."/>
            <person name="Kudo T."/>
            <person name="Ohkuma M."/>
            <person name="Yuki M."/>
            <person name="Tanasupawat S."/>
        </authorList>
    </citation>
    <scope>NUCLEOTIDE SEQUENCE [LARGE SCALE GENOMIC DNA]</scope>
    <source>
        <strain evidence="4 7">AZ1-7</strain>
        <strain evidence="5 6">DS1-2</strain>
    </source>
</reference>